<keyword evidence="2" id="KW-1133">Transmembrane helix</keyword>
<evidence type="ECO:0000256" key="1">
    <source>
        <dbReference type="SAM" id="MobiDB-lite"/>
    </source>
</evidence>
<sequence>MSILANQSPGENDLLFSEGDVLVKTSNDHEGDILIHSEVLRKNVPWFVPILSGKWGQPEQVGSSERKLWKLELYFDTESCMALLKHKSSKLDTSYFPPEHCPAEFEHRWNELKDTEIEALLNTRQREAESLKYPTVRPARRQFAYDSPQPPRAEIIAWSPFSTDIELSVTRHSVYPTYAPFMHAYLQALPELEYGETDREGASNNNPYGTVLVSHTQANRYWQEIWRTFIKAIYGLKIQFRRPNRARDNVCFLANLFMLARYHQAEDQTAPVISDLLCDMASTWKFVSEQPRFMACLAREIGCTTVYYDAVRHIAGQLLFRNPITRAVQENLDAENTAQLLEACHFPGIAESVKDAYHSMRNDLLERHEAFLHYLQYKVKEHQELSDAEHYVAASVILAFMNGMQCMAPKRVIPYDSERLCSRLRWAYIELWRMSTKYREQDFIKNLELGHTAAIFNISTQRIVFAIRTILTRGPAAQIIKDLMTRPRGLHDCRKQQIDDESDNERDDEDDDDSEDDSDDDSDDEGDDESDDGSNIHHGIRWQCHSPSHYTKYQPDTYSPYDGCWQHNNIIPGRPPAYTAGVFDLVATQLATARELRMLGIDYSPLPPATAYTFDAVAKRAERRQKKLPGQPDIDDFLDDLYTIFKKEQAQSAPAGSNSCFPTDITASAIMVAIPIFATFAVLGQRFWSRR</sequence>
<reference evidence="3 4" key="1">
    <citation type="submission" date="2022-12" db="EMBL/GenBank/DDBJ databases">
        <title>Genomic features and morphological characterization of a novel Knufia sp. strain isolated from spacecraft assembly facility.</title>
        <authorList>
            <person name="Teixeira M."/>
            <person name="Chander A.M."/>
            <person name="Stajich J.E."/>
            <person name="Venkateswaran K."/>
        </authorList>
    </citation>
    <scope>NUCLEOTIDE SEQUENCE [LARGE SCALE GENOMIC DNA]</scope>
    <source>
        <strain evidence="3 4">FJI-L2-BK-P2</strain>
    </source>
</reference>
<dbReference type="EMBL" id="JAKLMC020000003">
    <property type="protein sequence ID" value="KAK5957045.1"/>
    <property type="molecule type" value="Genomic_DNA"/>
</dbReference>
<comment type="caution">
    <text evidence="3">The sequence shown here is derived from an EMBL/GenBank/DDBJ whole genome shotgun (WGS) entry which is preliminary data.</text>
</comment>
<feature type="compositionally biased region" description="Acidic residues" evidence="1">
    <location>
        <begin position="499"/>
        <end position="532"/>
    </location>
</feature>
<organism evidence="3 4">
    <name type="scientific">Knufia fluminis</name>
    <dbReference type="NCBI Taxonomy" id="191047"/>
    <lineage>
        <taxon>Eukaryota</taxon>
        <taxon>Fungi</taxon>
        <taxon>Dikarya</taxon>
        <taxon>Ascomycota</taxon>
        <taxon>Pezizomycotina</taxon>
        <taxon>Eurotiomycetes</taxon>
        <taxon>Chaetothyriomycetidae</taxon>
        <taxon>Chaetothyriales</taxon>
        <taxon>Trichomeriaceae</taxon>
        <taxon>Knufia</taxon>
    </lineage>
</organism>
<keyword evidence="2" id="KW-0812">Transmembrane</keyword>
<dbReference type="InterPro" id="IPR016024">
    <property type="entry name" value="ARM-type_fold"/>
</dbReference>
<keyword evidence="2" id="KW-0472">Membrane</keyword>
<feature type="region of interest" description="Disordered" evidence="1">
    <location>
        <begin position="491"/>
        <end position="541"/>
    </location>
</feature>
<name>A0AAN8EVQ7_9EURO</name>
<evidence type="ECO:0000256" key="2">
    <source>
        <dbReference type="SAM" id="Phobius"/>
    </source>
</evidence>
<evidence type="ECO:0008006" key="5">
    <source>
        <dbReference type="Google" id="ProtNLM"/>
    </source>
</evidence>
<keyword evidence="4" id="KW-1185">Reference proteome</keyword>
<dbReference type="SUPFAM" id="SSF48371">
    <property type="entry name" value="ARM repeat"/>
    <property type="match status" value="1"/>
</dbReference>
<gene>
    <name evidence="3" type="ORF">OHC33_001414</name>
</gene>
<dbReference type="Proteomes" id="UP001316803">
    <property type="component" value="Unassembled WGS sequence"/>
</dbReference>
<dbReference type="AlphaFoldDB" id="A0AAN8EVQ7"/>
<evidence type="ECO:0000313" key="3">
    <source>
        <dbReference type="EMBL" id="KAK5957045.1"/>
    </source>
</evidence>
<feature type="transmembrane region" description="Helical" evidence="2">
    <location>
        <begin position="665"/>
        <end position="683"/>
    </location>
</feature>
<proteinExistence type="predicted"/>
<accession>A0AAN8EVQ7</accession>
<protein>
    <recommendedName>
        <fullName evidence="5">BTB domain-containing protein</fullName>
    </recommendedName>
</protein>
<evidence type="ECO:0000313" key="4">
    <source>
        <dbReference type="Proteomes" id="UP001316803"/>
    </source>
</evidence>